<organism evidence="2 3">
    <name type="scientific">Oncorhynchus tshawytscha</name>
    <name type="common">Chinook salmon</name>
    <name type="synonym">Salmo tshawytscha</name>
    <dbReference type="NCBI Taxonomy" id="74940"/>
    <lineage>
        <taxon>Eukaryota</taxon>
        <taxon>Metazoa</taxon>
        <taxon>Chordata</taxon>
        <taxon>Craniata</taxon>
        <taxon>Vertebrata</taxon>
        <taxon>Euteleostomi</taxon>
        <taxon>Actinopterygii</taxon>
        <taxon>Neopterygii</taxon>
        <taxon>Teleostei</taxon>
        <taxon>Protacanthopterygii</taxon>
        <taxon>Salmoniformes</taxon>
        <taxon>Salmonidae</taxon>
        <taxon>Salmoninae</taxon>
        <taxon>Oncorhynchus</taxon>
    </lineage>
</organism>
<reference evidence="2" key="3">
    <citation type="submission" date="2025-09" db="UniProtKB">
        <authorList>
            <consortium name="Ensembl"/>
        </authorList>
    </citation>
    <scope>IDENTIFICATION</scope>
</reference>
<reference evidence="3" key="1">
    <citation type="journal article" date="2018" name="PLoS ONE">
        <title>Chinook salmon (Oncorhynchus tshawytscha) genome and transcriptome.</title>
        <authorList>
            <person name="Christensen K.A."/>
            <person name="Leong J.S."/>
            <person name="Sakhrani D."/>
            <person name="Biagi C.A."/>
            <person name="Minkley D.R."/>
            <person name="Withler R.E."/>
            <person name="Rondeau E.B."/>
            <person name="Koop B.F."/>
            <person name="Devlin R.H."/>
        </authorList>
    </citation>
    <scope>NUCLEOTIDE SEQUENCE [LARGE SCALE GENOMIC DNA]</scope>
</reference>
<protein>
    <submittedName>
        <fullName evidence="2">Uncharacterized protein</fullName>
    </submittedName>
</protein>
<evidence type="ECO:0000313" key="2">
    <source>
        <dbReference type="Ensembl" id="ENSOTSP00005120733.1"/>
    </source>
</evidence>
<evidence type="ECO:0000256" key="1">
    <source>
        <dbReference type="SAM" id="Phobius"/>
    </source>
</evidence>
<dbReference type="AlphaFoldDB" id="A0AAZ3PWY7"/>
<proteinExistence type="predicted"/>
<evidence type="ECO:0000313" key="3">
    <source>
        <dbReference type="Proteomes" id="UP000694402"/>
    </source>
</evidence>
<keyword evidence="1" id="KW-0472">Membrane</keyword>
<sequence>MAEKRRSSCNLSVKAHAFSVEALIGAEKTRKLGDDDTGVCCLDDDFHSEGIELHIYSDPLFSNGLNKRKLFRPFAMKLEIELMCILFPLIILEMFLQLDWSKFN</sequence>
<dbReference type="Ensembl" id="ENSOTST00005144369.1">
    <property type="protein sequence ID" value="ENSOTSP00005120733.1"/>
    <property type="gene ID" value="ENSOTSG00005050146.1"/>
</dbReference>
<feature type="transmembrane region" description="Helical" evidence="1">
    <location>
        <begin position="78"/>
        <end position="98"/>
    </location>
</feature>
<dbReference type="Proteomes" id="UP000694402">
    <property type="component" value="Unassembled WGS sequence"/>
</dbReference>
<keyword evidence="3" id="KW-1185">Reference proteome</keyword>
<name>A0AAZ3PWY7_ONCTS</name>
<reference evidence="2" key="2">
    <citation type="submission" date="2025-08" db="UniProtKB">
        <authorList>
            <consortium name="Ensembl"/>
        </authorList>
    </citation>
    <scope>IDENTIFICATION</scope>
</reference>
<accession>A0AAZ3PWY7</accession>
<keyword evidence="1" id="KW-1133">Transmembrane helix</keyword>
<keyword evidence="1" id="KW-0812">Transmembrane</keyword>